<accession>A0ABQ0Q8T3</accession>
<comment type="caution">
    <text evidence="2">The sequence shown here is derived from an EMBL/GenBank/DDBJ whole genome shotgun (WGS) entry which is preliminary data.</text>
</comment>
<feature type="compositionally biased region" description="Basic and acidic residues" evidence="1">
    <location>
        <begin position="1"/>
        <end position="33"/>
    </location>
</feature>
<keyword evidence="3" id="KW-1185">Reference proteome</keyword>
<name>A0ABQ0Q8T3_9PROT</name>
<organism evidence="2 3">
    <name type="scientific">Gluconobacter frateurii NRIC 0228</name>
    <dbReference type="NCBI Taxonomy" id="1307946"/>
    <lineage>
        <taxon>Bacteria</taxon>
        <taxon>Pseudomonadati</taxon>
        <taxon>Pseudomonadota</taxon>
        <taxon>Alphaproteobacteria</taxon>
        <taxon>Acetobacterales</taxon>
        <taxon>Acetobacteraceae</taxon>
        <taxon>Gluconobacter</taxon>
    </lineage>
</organism>
<reference evidence="2" key="1">
    <citation type="submission" date="2013-04" db="EMBL/GenBank/DDBJ databases">
        <title>The genome sequencing project of 58 acetic acid bacteria.</title>
        <authorList>
            <person name="Okamoto-Kainuma A."/>
            <person name="Ishikawa M."/>
            <person name="Umino S."/>
            <person name="Koizumi Y."/>
            <person name="Shiwa Y."/>
            <person name="Yoshikawa H."/>
            <person name="Matsutani M."/>
            <person name="Matsushita K."/>
        </authorList>
    </citation>
    <scope>NUCLEOTIDE SEQUENCE</scope>
    <source>
        <strain evidence="2">NRIC 0228</strain>
    </source>
</reference>
<dbReference type="EMBL" id="BAQW01000003">
    <property type="protein sequence ID" value="GBR09291.1"/>
    <property type="molecule type" value="Genomic_DNA"/>
</dbReference>
<evidence type="ECO:0000313" key="3">
    <source>
        <dbReference type="Proteomes" id="UP001061070"/>
    </source>
</evidence>
<protein>
    <submittedName>
        <fullName evidence="2">Uncharacterized protein</fullName>
    </submittedName>
</protein>
<evidence type="ECO:0000313" key="2">
    <source>
        <dbReference type="EMBL" id="GBR09291.1"/>
    </source>
</evidence>
<gene>
    <name evidence="2" type="ORF">AA0228_0631</name>
</gene>
<sequence length="54" mass="5796">MCEALHDLGDATDNEKDAEEDHAGQRRGDRIEGGEQAQNDEDSADANEPAGLEV</sequence>
<feature type="region of interest" description="Disordered" evidence="1">
    <location>
        <begin position="1"/>
        <end position="54"/>
    </location>
</feature>
<evidence type="ECO:0000256" key="1">
    <source>
        <dbReference type="SAM" id="MobiDB-lite"/>
    </source>
</evidence>
<proteinExistence type="predicted"/>
<dbReference type="Proteomes" id="UP001061070">
    <property type="component" value="Unassembled WGS sequence"/>
</dbReference>